<dbReference type="AlphaFoldDB" id="A0AA48I6D8"/>
<dbReference type="Gene3D" id="2.30.30.60">
    <property type="match status" value="1"/>
</dbReference>
<keyword evidence="6 7" id="KW-0472">Membrane</keyword>
<dbReference type="Pfam" id="PF21088">
    <property type="entry name" value="MS_channel_1st"/>
    <property type="match status" value="1"/>
</dbReference>
<dbReference type="SUPFAM" id="SSF82689">
    <property type="entry name" value="Mechanosensitive channel protein MscS (YggB), C-terminal domain"/>
    <property type="match status" value="1"/>
</dbReference>
<comment type="subunit">
    <text evidence="7">Homoheptamer.</text>
</comment>
<evidence type="ECO:0000259" key="10">
    <source>
        <dbReference type="Pfam" id="PF21088"/>
    </source>
</evidence>
<comment type="caution">
    <text evidence="7">Lacks conserved residue(s) required for the propagation of feature annotation.</text>
</comment>
<evidence type="ECO:0000259" key="9">
    <source>
        <dbReference type="Pfam" id="PF21082"/>
    </source>
</evidence>
<dbReference type="PANTHER" id="PTHR30221">
    <property type="entry name" value="SMALL-CONDUCTANCE MECHANOSENSITIVE CHANNEL"/>
    <property type="match status" value="1"/>
</dbReference>
<dbReference type="GO" id="GO:0005886">
    <property type="term" value="C:plasma membrane"/>
    <property type="evidence" value="ECO:0007669"/>
    <property type="project" value="UniProtKB-SubCell"/>
</dbReference>
<evidence type="ECO:0000256" key="6">
    <source>
        <dbReference type="ARBA" id="ARBA00023136"/>
    </source>
</evidence>
<keyword evidence="7" id="KW-0813">Transport</keyword>
<protein>
    <recommendedName>
        <fullName evidence="7">Small-conductance mechanosensitive channel</fullName>
    </recommendedName>
</protein>
<evidence type="ECO:0000313" key="11">
    <source>
        <dbReference type="EMBL" id="BDX06750.1"/>
    </source>
</evidence>
<keyword evidence="7" id="KW-0997">Cell inner membrane</keyword>
<dbReference type="RefSeq" id="WP_338292751.1">
    <property type="nucleotide sequence ID" value="NZ_AP027272.1"/>
</dbReference>
<dbReference type="KEGG" id="pmaw:MACH26_22710"/>
<dbReference type="Gene3D" id="3.30.70.100">
    <property type="match status" value="1"/>
</dbReference>
<keyword evidence="5 7" id="KW-1133">Transmembrane helix</keyword>
<dbReference type="InterPro" id="IPR006685">
    <property type="entry name" value="MscS_channel_2nd"/>
</dbReference>
<proteinExistence type="inferred from homology"/>
<accession>A0AA48I6D8</accession>
<dbReference type="InterPro" id="IPR006686">
    <property type="entry name" value="MscS_channel_CS"/>
</dbReference>
<sequence>MEIQQEMLVDWGIKIGLALAILIVGKLIAKMVVNLVKKGLTKKGVDAAVVSFAGSIIYVIALLAVLIASMSQLGIDTTSLVAVIGAAGLAIGLALQGSLSNFASGVLIVVLRPFKAGDFVEVGSKMGTVMEIKLFATKLKTPDNKIVIVPNSSITGNAITNFSTQDTRRVDLLIGISYDADIRKAKSVIEEVVAGDERILKDPAWTIAVSELADSSVNIIVRPWVNTADYWPVYWHLIENIKIKLDENDITIPYPQMDVYLHKTEN</sequence>
<organism evidence="11 12">
    <name type="scientific">Planctobacterium marinum</name>
    <dbReference type="NCBI Taxonomy" id="1631968"/>
    <lineage>
        <taxon>Bacteria</taxon>
        <taxon>Pseudomonadati</taxon>
        <taxon>Pseudomonadota</taxon>
        <taxon>Gammaproteobacteria</taxon>
        <taxon>Alteromonadales</taxon>
        <taxon>Alteromonadaceae</taxon>
        <taxon>Planctobacterium</taxon>
    </lineage>
</organism>
<dbReference type="SUPFAM" id="SSF82861">
    <property type="entry name" value="Mechanosensitive channel protein MscS (YggB), transmembrane region"/>
    <property type="match status" value="1"/>
</dbReference>
<comment type="subcellular location">
    <subcellularLocation>
        <location evidence="7">Cell inner membrane</location>
        <topology evidence="7">Multi-pass membrane protein</topology>
    </subcellularLocation>
    <subcellularLocation>
        <location evidence="1">Cell membrane</location>
        <topology evidence="1">Multi-pass membrane protein</topology>
    </subcellularLocation>
</comment>
<evidence type="ECO:0000256" key="4">
    <source>
        <dbReference type="ARBA" id="ARBA00022692"/>
    </source>
</evidence>
<reference evidence="11" key="1">
    <citation type="submission" date="2023-01" db="EMBL/GenBank/DDBJ databases">
        <title>Complete genome sequence of Planctobacterium marinum strain Dej080120_11.</title>
        <authorList>
            <person name="Ueki S."/>
            <person name="Maruyama F."/>
        </authorList>
    </citation>
    <scope>NUCLEOTIDE SEQUENCE</scope>
    <source>
        <strain evidence="11">Dej080120_11</strain>
    </source>
</reference>
<keyword evidence="7" id="KW-0407">Ion channel</keyword>
<evidence type="ECO:0000256" key="1">
    <source>
        <dbReference type="ARBA" id="ARBA00004651"/>
    </source>
</evidence>
<dbReference type="InterPro" id="IPR023408">
    <property type="entry name" value="MscS_beta-dom_sf"/>
</dbReference>
<dbReference type="GO" id="GO:0008381">
    <property type="term" value="F:mechanosensitive monoatomic ion channel activity"/>
    <property type="evidence" value="ECO:0007669"/>
    <property type="project" value="InterPro"/>
</dbReference>
<dbReference type="Proteomes" id="UP001333710">
    <property type="component" value="Chromosome"/>
</dbReference>
<evidence type="ECO:0000313" key="12">
    <source>
        <dbReference type="Proteomes" id="UP001333710"/>
    </source>
</evidence>
<feature type="transmembrane region" description="Helical" evidence="7">
    <location>
        <begin position="12"/>
        <end position="33"/>
    </location>
</feature>
<dbReference type="Gene3D" id="1.10.287.1260">
    <property type="match status" value="1"/>
</dbReference>
<gene>
    <name evidence="11" type="ORF">MACH26_22710</name>
</gene>
<feature type="domain" description="Mechanosensitive ion channel MscS C-terminal" evidence="9">
    <location>
        <begin position="173"/>
        <end position="252"/>
    </location>
</feature>
<evidence type="ECO:0000256" key="3">
    <source>
        <dbReference type="ARBA" id="ARBA00022475"/>
    </source>
</evidence>
<evidence type="ECO:0000256" key="7">
    <source>
        <dbReference type="RuleBase" id="RU369025"/>
    </source>
</evidence>
<dbReference type="EMBL" id="AP027272">
    <property type="protein sequence ID" value="BDX06750.1"/>
    <property type="molecule type" value="Genomic_DNA"/>
</dbReference>
<comment type="function">
    <text evidence="7">Mechanosensitive channel that participates in the regulation of osmotic pressure changes within the cell, opening in response to stretch forces in the membrane lipid bilayer, without the need for other proteins. Contributes to normal resistance to hypoosmotic shock. Forms an ion channel of 1.0 nanosiemens conductance with a slight preference for anions.</text>
</comment>
<keyword evidence="7" id="KW-0406">Ion transport</keyword>
<dbReference type="InterPro" id="IPR045275">
    <property type="entry name" value="MscS_archaea/bacteria_type"/>
</dbReference>
<dbReference type="Pfam" id="PF00924">
    <property type="entry name" value="MS_channel_2nd"/>
    <property type="match status" value="1"/>
</dbReference>
<dbReference type="PANTHER" id="PTHR30221:SF1">
    <property type="entry name" value="SMALL-CONDUCTANCE MECHANOSENSITIVE CHANNEL"/>
    <property type="match status" value="1"/>
</dbReference>
<feature type="transmembrane region" description="Helical" evidence="7">
    <location>
        <begin position="80"/>
        <end position="111"/>
    </location>
</feature>
<dbReference type="InterPro" id="IPR049278">
    <property type="entry name" value="MS_channel_C"/>
</dbReference>
<dbReference type="InterPro" id="IPR011066">
    <property type="entry name" value="MscS_channel_C_sf"/>
</dbReference>
<keyword evidence="4 7" id="KW-0812">Transmembrane</keyword>
<feature type="domain" description="Mechanosensitive ion channel transmembrane helices 2/3" evidence="10">
    <location>
        <begin position="56"/>
        <end position="96"/>
    </location>
</feature>
<dbReference type="InterPro" id="IPR011014">
    <property type="entry name" value="MscS_channel_TM-2"/>
</dbReference>
<evidence type="ECO:0000256" key="5">
    <source>
        <dbReference type="ARBA" id="ARBA00022989"/>
    </source>
</evidence>
<evidence type="ECO:0000256" key="2">
    <source>
        <dbReference type="ARBA" id="ARBA00008017"/>
    </source>
</evidence>
<dbReference type="InterPro" id="IPR049142">
    <property type="entry name" value="MS_channel_1st"/>
</dbReference>
<keyword evidence="12" id="KW-1185">Reference proteome</keyword>
<evidence type="ECO:0000259" key="8">
    <source>
        <dbReference type="Pfam" id="PF00924"/>
    </source>
</evidence>
<keyword evidence="3" id="KW-1003">Cell membrane</keyword>
<dbReference type="InterPro" id="IPR008910">
    <property type="entry name" value="MSC_TM_helix"/>
</dbReference>
<feature type="transmembrane region" description="Helical" evidence="7">
    <location>
        <begin position="45"/>
        <end position="68"/>
    </location>
</feature>
<dbReference type="Pfam" id="PF05552">
    <property type="entry name" value="MS_channel_1st_1"/>
    <property type="match status" value="1"/>
</dbReference>
<dbReference type="InterPro" id="IPR010920">
    <property type="entry name" value="LSM_dom_sf"/>
</dbReference>
<name>A0AA48I6D8_9ALTE</name>
<dbReference type="Pfam" id="PF21082">
    <property type="entry name" value="MS_channel_3rd"/>
    <property type="match status" value="1"/>
</dbReference>
<comment type="similarity">
    <text evidence="2 7">Belongs to the MscS (TC 1.A.23) family.</text>
</comment>
<feature type="domain" description="Mechanosensitive ion channel MscS" evidence="8">
    <location>
        <begin position="98"/>
        <end position="163"/>
    </location>
</feature>
<dbReference type="PROSITE" id="PS01246">
    <property type="entry name" value="UPF0003"/>
    <property type="match status" value="1"/>
</dbReference>
<dbReference type="SUPFAM" id="SSF50182">
    <property type="entry name" value="Sm-like ribonucleoproteins"/>
    <property type="match status" value="1"/>
</dbReference>